<dbReference type="PANTHER" id="PTHR33169">
    <property type="entry name" value="PADR-FAMILY TRANSCRIPTIONAL REGULATOR"/>
    <property type="match status" value="1"/>
</dbReference>
<dbReference type="Pfam" id="PF03551">
    <property type="entry name" value="PadR"/>
    <property type="match status" value="1"/>
</dbReference>
<feature type="region of interest" description="Disordered" evidence="1">
    <location>
        <begin position="113"/>
        <end position="144"/>
    </location>
</feature>
<comment type="caution">
    <text evidence="3">The sequence shown here is derived from an EMBL/GenBank/DDBJ whole genome shotgun (WGS) entry which is preliminary data.</text>
</comment>
<proteinExistence type="predicted"/>
<sequence length="144" mass="16207">MSRDSGPNVFQRGVMALILLSLLRREDMYGYQLVQETERRSGGRLKTQEGSLYPVLYRLQEQGLISDRRVLVGKRMTRVYYHLEPAGEARLEEMIREYESMMTGVTAIIREEAPPCGKDSGRSTDMSGPSAAICPVPENTKSSC</sequence>
<organism evidence="3 4">
    <name type="scientific">Brotocaccenecus cirricatena</name>
    <dbReference type="NCBI Taxonomy" id="3064195"/>
    <lineage>
        <taxon>Bacteria</taxon>
        <taxon>Bacillati</taxon>
        <taxon>Bacillota</taxon>
        <taxon>Clostridia</taxon>
        <taxon>Eubacteriales</taxon>
        <taxon>Oscillospiraceae</taxon>
        <taxon>Brotocaccenecus</taxon>
    </lineage>
</organism>
<accession>A0AAE3DDZ4</accession>
<name>A0AAE3DDZ4_9FIRM</name>
<dbReference type="InterPro" id="IPR005149">
    <property type="entry name" value="Tscrpt_reg_PadR_N"/>
</dbReference>
<evidence type="ECO:0000256" key="1">
    <source>
        <dbReference type="SAM" id="MobiDB-lite"/>
    </source>
</evidence>
<reference evidence="3" key="1">
    <citation type="submission" date="2021-10" db="EMBL/GenBank/DDBJ databases">
        <title>Anaerobic single-cell dispensing facilitates the cultivation of human gut bacteria.</title>
        <authorList>
            <person name="Afrizal A."/>
        </authorList>
    </citation>
    <scope>NUCLEOTIDE SEQUENCE</scope>
    <source>
        <strain evidence="3">CLA-AA-H272</strain>
    </source>
</reference>
<keyword evidence="4" id="KW-1185">Reference proteome</keyword>
<evidence type="ECO:0000313" key="4">
    <source>
        <dbReference type="Proteomes" id="UP001199319"/>
    </source>
</evidence>
<dbReference type="Proteomes" id="UP001199319">
    <property type="component" value="Unassembled WGS sequence"/>
</dbReference>
<evidence type="ECO:0000313" key="3">
    <source>
        <dbReference type="EMBL" id="MCC2128960.1"/>
    </source>
</evidence>
<dbReference type="InterPro" id="IPR036390">
    <property type="entry name" value="WH_DNA-bd_sf"/>
</dbReference>
<dbReference type="InterPro" id="IPR036388">
    <property type="entry name" value="WH-like_DNA-bd_sf"/>
</dbReference>
<dbReference type="AlphaFoldDB" id="A0AAE3DDZ4"/>
<dbReference type="SUPFAM" id="SSF46785">
    <property type="entry name" value="Winged helix' DNA-binding domain"/>
    <property type="match status" value="1"/>
</dbReference>
<feature type="domain" description="Transcription regulator PadR N-terminal" evidence="2">
    <location>
        <begin position="19"/>
        <end position="93"/>
    </location>
</feature>
<dbReference type="PANTHER" id="PTHR33169:SF14">
    <property type="entry name" value="TRANSCRIPTIONAL REGULATOR RV3488"/>
    <property type="match status" value="1"/>
</dbReference>
<evidence type="ECO:0000259" key="2">
    <source>
        <dbReference type="Pfam" id="PF03551"/>
    </source>
</evidence>
<dbReference type="EMBL" id="JAJEPW010000011">
    <property type="protein sequence ID" value="MCC2128960.1"/>
    <property type="molecule type" value="Genomic_DNA"/>
</dbReference>
<gene>
    <name evidence="3" type="ORF">LKD37_05415</name>
</gene>
<dbReference type="RefSeq" id="WP_302928265.1">
    <property type="nucleotide sequence ID" value="NZ_JAJEPW010000011.1"/>
</dbReference>
<dbReference type="Gene3D" id="1.10.10.10">
    <property type="entry name" value="Winged helix-like DNA-binding domain superfamily/Winged helix DNA-binding domain"/>
    <property type="match status" value="1"/>
</dbReference>
<protein>
    <submittedName>
        <fullName evidence="3">PadR family transcriptional regulator</fullName>
    </submittedName>
</protein>
<dbReference type="InterPro" id="IPR052509">
    <property type="entry name" value="Metal_resp_DNA-bind_regulator"/>
</dbReference>